<dbReference type="Proteomes" id="UP000241587">
    <property type="component" value="Unassembled WGS sequence"/>
</dbReference>
<gene>
    <name evidence="2" type="ORF">FCULG_00007634</name>
    <name evidence="3" type="ORF">HYE67_006624</name>
</gene>
<evidence type="ECO:0000313" key="3">
    <source>
        <dbReference type="EMBL" id="QPC64393.1"/>
    </source>
</evidence>
<keyword evidence="4" id="KW-1185">Reference proteome</keyword>
<proteinExistence type="predicted"/>
<dbReference type="Proteomes" id="UP000663297">
    <property type="component" value="Chromosome 3"/>
</dbReference>
<dbReference type="EMBL" id="CP064749">
    <property type="protein sequence ID" value="QPC64393.1"/>
    <property type="molecule type" value="Genomic_DNA"/>
</dbReference>
<sequence length="106" mass="12099">MSSATFHPFSRLPPEIRLLIWEQCPTDRSEHHDITEHRSKDYELLETCFYPGQDKKRAFRINKSLDDCGTLRSALDPAQFPDVLDTQDQDIVGDIARGAGLPIQDT</sequence>
<dbReference type="EMBL" id="PVEM01000003">
    <property type="protein sequence ID" value="PTD09426.1"/>
    <property type="molecule type" value="Genomic_DNA"/>
</dbReference>
<feature type="domain" description="2EXR" evidence="1">
    <location>
        <begin position="6"/>
        <end position="49"/>
    </location>
</feature>
<dbReference type="Pfam" id="PF20150">
    <property type="entry name" value="2EXR"/>
    <property type="match status" value="1"/>
</dbReference>
<protein>
    <recommendedName>
        <fullName evidence="1">2EXR domain-containing protein</fullName>
    </recommendedName>
</protein>
<evidence type="ECO:0000259" key="1">
    <source>
        <dbReference type="Pfam" id="PF20150"/>
    </source>
</evidence>
<dbReference type="InterPro" id="IPR045518">
    <property type="entry name" value="2EXR"/>
</dbReference>
<reference evidence="2 4" key="1">
    <citation type="submission" date="2018-02" db="EMBL/GenBank/DDBJ databases">
        <title>Fusarium culmorum secondary metabolites in fungal-bacterial-plant interactions.</title>
        <authorList>
            <person name="Schmidt R."/>
        </authorList>
    </citation>
    <scope>NUCLEOTIDE SEQUENCE [LARGE SCALE GENOMIC DNA]</scope>
    <source>
        <strain evidence="2 4">PV</strain>
    </source>
</reference>
<dbReference type="OrthoDB" id="3596450at2759"/>
<evidence type="ECO:0000313" key="2">
    <source>
        <dbReference type="EMBL" id="PTD09426.1"/>
    </source>
</evidence>
<accession>A0A2T4H0W4</accession>
<evidence type="ECO:0000313" key="4">
    <source>
        <dbReference type="Proteomes" id="UP000241587"/>
    </source>
</evidence>
<organism evidence="2 4">
    <name type="scientific">Fusarium culmorum</name>
    <dbReference type="NCBI Taxonomy" id="5516"/>
    <lineage>
        <taxon>Eukaryota</taxon>
        <taxon>Fungi</taxon>
        <taxon>Dikarya</taxon>
        <taxon>Ascomycota</taxon>
        <taxon>Pezizomycotina</taxon>
        <taxon>Sordariomycetes</taxon>
        <taxon>Hypocreomycetidae</taxon>
        <taxon>Hypocreales</taxon>
        <taxon>Nectriaceae</taxon>
        <taxon>Fusarium</taxon>
    </lineage>
</organism>
<name>A0A2T4H0W4_FUSCU</name>
<reference evidence="3" key="2">
    <citation type="submission" date="2020-11" db="EMBL/GenBank/DDBJ databases">
        <title>The chromosome-scale genome resource for two endophytic Fusarium species: F. culmorum and F. pseudograminearum.</title>
        <authorList>
            <person name="Yuan Z."/>
        </authorList>
    </citation>
    <scope>NUCLEOTIDE SEQUENCE</scope>
    <source>
        <strain evidence="3">Class2-1B</strain>
    </source>
</reference>
<dbReference type="AlphaFoldDB" id="A0A2T4H0W4"/>